<evidence type="ECO:0000259" key="2">
    <source>
        <dbReference type="Pfam" id="PF00535"/>
    </source>
</evidence>
<feature type="transmembrane region" description="Helical" evidence="1">
    <location>
        <begin position="287"/>
        <end position="308"/>
    </location>
</feature>
<gene>
    <name evidence="3" type="ORF">Rumeso_00013</name>
</gene>
<dbReference type="PANTHER" id="PTHR48090">
    <property type="entry name" value="UNDECAPRENYL-PHOSPHATE 4-DEOXY-4-FORMAMIDO-L-ARABINOSE TRANSFERASE-RELATED"/>
    <property type="match status" value="1"/>
</dbReference>
<accession>A0A017HV72</accession>
<dbReference type="CDD" id="cd04179">
    <property type="entry name" value="DPM_DPG-synthase_like"/>
    <property type="match status" value="1"/>
</dbReference>
<sequence length="353" mass="39029">MKLAAVIPCFRVRRHIAEVVAGVLPYVDHVFVVDDCCPELTGDLVAAMFPPDRVTVLRHPENRGVGGATVTGYCAAFAARYDIAIKIDGDGQMDPAHIPDLVHPIIAGEADYTKGNRFYQREHLARMPKVRLFGNSVLSLITKVSSGYWNIMDPTNGYTALHATAAQEIGLARVDRRYFFESDMLFRLNIARAVVKDVPMPAIYGTEKSNLPIRHVLHEFPAKHLKNLVKRFAYNYLVRDFSVGTIQIVTGTALTGFGVIFGAISWIQSAAASRDTPVGTVMLATLPIILGFQLLLAALSFDIANVPVRPLQRILRPKPWSDHQSIEIDVRDGSDTKGALAEDQELRRQEIEG</sequence>
<dbReference type="Pfam" id="PF00535">
    <property type="entry name" value="Glycos_transf_2"/>
    <property type="match status" value="1"/>
</dbReference>
<keyword evidence="1" id="KW-0812">Transmembrane</keyword>
<comment type="caution">
    <text evidence="3">The sequence shown here is derived from an EMBL/GenBank/DDBJ whole genome shotgun (WGS) entry which is preliminary data.</text>
</comment>
<name>A0A017HV72_9RHOB</name>
<dbReference type="InterPro" id="IPR050256">
    <property type="entry name" value="Glycosyltransferase_2"/>
</dbReference>
<dbReference type="Proteomes" id="UP000019666">
    <property type="component" value="Unassembled WGS sequence"/>
</dbReference>
<keyword evidence="3" id="KW-0808">Transferase</keyword>
<organism evidence="3 4">
    <name type="scientific">Rubellimicrobium mesophilum DSM 19309</name>
    <dbReference type="NCBI Taxonomy" id="442562"/>
    <lineage>
        <taxon>Bacteria</taxon>
        <taxon>Pseudomonadati</taxon>
        <taxon>Pseudomonadota</taxon>
        <taxon>Alphaproteobacteria</taxon>
        <taxon>Rhodobacterales</taxon>
        <taxon>Roseobacteraceae</taxon>
        <taxon>Rubellimicrobium</taxon>
    </lineage>
</organism>
<dbReference type="STRING" id="442562.Rumeso_00013"/>
<dbReference type="OrthoDB" id="7527830at2"/>
<reference evidence="3 4" key="1">
    <citation type="submission" date="2013-02" db="EMBL/GenBank/DDBJ databases">
        <authorList>
            <person name="Fiebig A."/>
            <person name="Goeker M."/>
            <person name="Klenk H.-P.P."/>
        </authorList>
    </citation>
    <scope>NUCLEOTIDE SEQUENCE [LARGE SCALE GENOMIC DNA]</scope>
    <source>
        <strain evidence="3 4">DSM 19309</strain>
    </source>
</reference>
<proteinExistence type="predicted"/>
<dbReference type="AlphaFoldDB" id="A0A017HV72"/>
<keyword evidence="4" id="KW-1185">Reference proteome</keyword>
<keyword evidence="1" id="KW-1133">Transmembrane helix</keyword>
<dbReference type="InterPro" id="IPR001173">
    <property type="entry name" value="Glyco_trans_2-like"/>
</dbReference>
<dbReference type="SUPFAM" id="SSF53448">
    <property type="entry name" value="Nucleotide-diphospho-sugar transferases"/>
    <property type="match status" value="1"/>
</dbReference>
<dbReference type="Gene3D" id="3.90.550.10">
    <property type="entry name" value="Spore Coat Polysaccharide Biosynthesis Protein SpsA, Chain A"/>
    <property type="match status" value="1"/>
</dbReference>
<dbReference type="PATRIC" id="fig|442562.3.peg.14"/>
<evidence type="ECO:0000313" key="3">
    <source>
        <dbReference type="EMBL" id="EYD78402.1"/>
    </source>
</evidence>
<dbReference type="EMBL" id="AOSK01000001">
    <property type="protein sequence ID" value="EYD78402.1"/>
    <property type="molecule type" value="Genomic_DNA"/>
</dbReference>
<protein>
    <submittedName>
        <fullName evidence="3">Glycosyl transferase, group 2 family protein</fullName>
    </submittedName>
</protein>
<dbReference type="PANTHER" id="PTHR48090:SF7">
    <property type="entry name" value="RFBJ PROTEIN"/>
    <property type="match status" value="1"/>
</dbReference>
<feature type="domain" description="Glycosyltransferase 2-like" evidence="2">
    <location>
        <begin position="6"/>
        <end position="169"/>
    </location>
</feature>
<dbReference type="InterPro" id="IPR029044">
    <property type="entry name" value="Nucleotide-diphossugar_trans"/>
</dbReference>
<feature type="transmembrane region" description="Helical" evidence="1">
    <location>
        <begin position="241"/>
        <end position="267"/>
    </location>
</feature>
<dbReference type="GO" id="GO:0016740">
    <property type="term" value="F:transferase activity"/>
    <property type="evidence" value="ECO:0007669"/>
    <property type="project" value="UniProtKB-KW"/>
</dbReference>
<dbReference type="HOGENOM" id="CLU_033536_1_1_5"/>
<evidence type="ECO:0000256" key="1">
    <source>
        <dbReference type="SAM" id="Phobius"/>
    </source>
</evidence>
<evidence type="ECO:0000313" key="4">
    <source>
        <dbReference type="Proteomes" id="UP000019666"/>
    </source>
</evidence>
<keyword evidence="1" id="KW-0472">Membrane</keyword>
<dbReference type="RefSeq" id="WP_082484461.1">
    <property type="nucleotide sequence ID" value="NZ_KK088617.1"/>
</dbReference>